<dbReference type="InterPro" id="IPR029016">
    <property type="entry name" value="GAF-like_dom_sf"/>
</dbReference>
<dbReference type="InterPro" id="IPR004358">
    <property type="entry name" value="Sig_transdc_His_kin-like_C"/>
</dbReference>
<dbReference type="SUPFAM" id="SSF47384">
    <property type="entry name" value="Homodimeric domain of signal transducing histidine kinase"/>
    <property type="match status" value="1"/>
</dbReference>
<dbReference type="InterPro" id="IPR001610">
    <property type="entry name" value="PAC"/>
</dbReference>
<dbReference type="SUPFAM" id="SSF55781">
    <property type="entry name" value="GAF domain-like"/>
    <property type="match status" value="2"/>
</dbReference>
<evidence type="ECO:0000256" key="5">
    <source>
        <dbReference type="ARBA" id="ARBA00022741"/>
    </source>
</evidence>
<comment type="catalytic activity">
    <reaction evidence="1">
        <text>ATP + protein L-histidine = ADP + protein N-phospho-L-histidine.</text>
        <dbReference type="EC" id="2.7.13.3"/>
    </reaction>
</comment>
<dbReference type="Gene3D" id="3.40.50.2300">
    <property type="match status" value="1"/>
</dbReference>
<dbReference type="CDD" id="cd00082">
    <property type="entry name" value="HisKA"/>
    <property type="match status" value="1"/>
</dbReference>
<keyword evidence="13" id="KW-1133">Transmembrane helix</keyword>
<evidence type="ECO:0000256" key="6">
    <source>
        <dbReference type="ARBA" id="ARBA00022777"/>
    </source>
</evidence>
<evidence type="ECO:0000256" key="1">
    <source>
        <dbReference type="ARBA" id="ARBA00000085"/>
    </source>
</evidence>
<evidence type="ECO:0000256" key="2">
    <source>
        <dbReference type="ARBA" id="ARBA00012438"/>
    </source>
</evidence>
<dbReference type="EC" id="2.7.13.3" evidence="2"/>
<dbReference type="InterPro" id="IPR035965">
    <property type="entry name" value="PAS-like_dom_sf"/>
</dbReference>
<evidence type="ECO:0000256" key="13">
    <source>
        <dbReference type="SAM" id="Phobius"/>
    </source>
</evidence>
<dbReference type="CDD" id="cd00130">
    <property type="entry name" value="PAS"/>
    <property type="match status" value="2"/>
</dbReference>
<evidence type="ECO:0000259" key="15">
    <source>
        <dbReference type="PROSITE" id="PS50110"/>
    </source>
</evidence>
<dbReference type="GO" id="GO:0005524">
    <property type="term" value="F:ATP binding"/>
    <property type="evidence" value="ECO:0007669"/>
    <property type="project" value="UniProtKB-KW"/>
</dbReference>
<feature type="transmembrane region" description="Helical" evidence="13">
    <location>
        <begin position="189"/>
        <end position="210"/>
    </location>
</feature>
<feature type="transmembrane region" description="Helical" evidence="13">
    <location>
        <begin position="87"/>
        <end position="106"/>
    </location>
</feature>
<dbReference type="Pfam" id="PF00512">
    <property type="entry name" value="HisKA"/>
    <property type="match status" value="1"/>
</dbReference>
<reference evidence="18 19" key="1">
    <citation type="submission" date="2018-04" db="EMBL/GenBank/DDBJ databases">
        <title>Flavobacterium sp. nov., isolated from glacier ice.</title>
        <authorList>
            <person name="Liu Q."/>
            <person name="Xin Y.-H."/>
        </authorList>
    </citation>
    <scope>NUCLEOTIDE SEQUENCE [LARGE SCALE GENOMIC DNA]</scope>
    <source>
        <strain evidence="18 19">RB1R5</strain>
    </source>
</reference>
<dbReference type="InterPro" id="IPR001789">
    <property type="entry name" value="Sig_transdc_resp-reg_receiver"/>
</dbReference>
<dbReference type="InterPro" id="IPR005467">
    <property type="entry name" value="His_kinase_dom"/>
</dbReference>
<evidence type="ECO:0000256" key="9">
    <source>
        <dbReference type="ARBA" id="ARBA00064003"/>
    </source>
</evidence>
<keyword evidence="7" id="KW-0067">ATP-binding</keyword>
<dbReference type="InterPro" id="IPR036097">
    <property type="entry name" value="HisK_dim/P_sf"/>
</dbReference>
<dbReference type="Gene3D" id="3.30.565.10">
    <property type="entry name" value="Histidine kinase-like ATPase, C-terminal domain"/>
    <property type="match status" value="1"/>
</dbReference>
<evidence type="ECO:0000256" key="11">
    <source>
        <dbReference type="PROSITE-ProRule" id="PRU00169"/>
    </source>
</evidence>
<dbReference type="SMART" id="SM00387">
    <property type="entry name" value="HATPase_c"/>
    <property type="match status" value="1"/>
</dbReference>
<evidence type="ECO:0000256" key="7">
    <source>
        <dbReference type="ARBA" id="ARBA00022840"/>
    </source>
</evidence>
<dbReference type="Pfam" id="PF01590">
    <property type="entry name" value="GAF"/>
    <property type="match status" value="2"/>
</dbReference>
<dbReference type="InterPro" id="IPR000700">
    <property type="entry name" value="PAS-assoc_C"/>
</dbReference>
<keyword evidence="5" id="KW-0547">Nucleotide-binding</keyword>
<organism evidence="18 19">
    <name type="scientific">Flavobacterium psychrotolerans</name>
    <dbReference type="NCBI Taxonomy" id="2169410"/>
    <lineage>
        <taxon>Bacteria</taxon>
        <taxon>Pseudomonadati</taxon>
        <taxon>Bacteroidota</taxon>
        <taxon>Flavobacteriia</taxon>
        <taxon>Flavobacteriales</taxon>
        <taxon>Flavobacteriaceae</taxon>
        <taxon>Flavobacterium</taxon>
    </lineage>
</organism>
<feature type="domain" description="PAS" evidence="16">
    <location>
        <begin position="352"/>
        <end position="422"/>
    </location>
</feature>
<dbReference type="SUPFAM" id="SSF52172">
    <property type="entry name" value="CheY-like"/>
    <property type="match status" value="1"/>
</dbReference>
<dbReference type="SMART" id="SM00086">
    <property type="entry name" value="PAC"/>
    <property type="match status" value="3"/>
</dbReference>
<evidence type="ECO:0000256" key="4">
    <source>
        <dbReference type="ARBA" id="ARBA00022679"/>
    </source>
</evidence>
<dbReference type="SMART" id="SM00448">
    <property type="entry name" value="REC"/>
    <property type="match status" value="1"/>
</dbReference>
<feature type="transmembrane region" description="Helical" evidence="13">
    <location>
        <begin position="113"/>
        <end position="130"/>
    </location>
</feature>
<dbReference type="PRINTS" id="PR00344">
    <property type="entry name" value="BCTRLSENSOR"/>
</dbReference>
<keyword evidence="13" id="KW-0472">Membrane</keyword>
<dbReference type="GO" id="GO:0000155">
    <property type="term" value="F:phosphorelay sensor kinase activity"/>
    <property type="evidence" value="ECO:0007669"/>
    <property type="project" value="InterPro"/>
</dbReference>
<evidence type="ECO:0000256" key="10">
    <source>
        <dbReference type="ARBA" id="ARBA00068150"/>
    </source>
</evidence>
<keyword evidence="19" id="KW-1185">Reference proteome</keyword>
<comment type="subunit">
    <text evidence="9">At low DSF concentrations, interacts with RpfF.</text>
</comment>
<dbReference type="PROSITE" id="PS50113">
    <property type="entry name" value="PAC"/>
    <property type="match status" value="1"/>
</dbReference>
<feature type="coiled-coil region" evidence="12">
    <location>
        <begin position="467"/>
        <end position="494"/>
    </location>
</feature>
<dbReference type="InterPro" id="IPR003661">
    <property type="entry name" value="HisK_dim/P_dom"/>
</dbReference>
<dbReference type="PROSITE" id="PS50112">
    <property type="entry name" value="PAS"/>
    <property type="match status" value="3"/>
</dbReference>
<dbReference type="SUPFAM" id="SSF55874">
    <property type="entry name" value="ATPase domain of HSP90 chaperone/DNA topoisomerase II/histidine kinase"/>
    <property type="match status" value="1"/>
</dbReference>
<dbReference type="PROSITE" id="PS50110">
    <property type="entry name" value="RESPONSE_REGULATORY"/>
    <property type="match status" value="1"/>
</dbReference>
<evidence type="ECO:0000259" key="14">
    <source>
        <dbReference type="PROSITE" id="PS50109"/>
    </source>
</evidence>
<dbReference type="Pfam" id="PF00989">
    <property type="entry name" value="PAS"/>
    <property type="match status" value="1"/>
</dbReference>
<evidence type="ECO:0000259" key="17">
    <source>
        <dbReference type="PROSITE" id="PS50113"/>
    </source>
</evidence>
<dbReference type="SMART" id="SM00091">
    <property type="entry name" value="PAS"/>
    <property type="match status" value="3"/>
</dbReference>
<dbReference type="Gene3D" id="1.10.287.130">
    <property type="match status" value="1"/>
</dbReference>
<dbReference type="SMART" id="SM00388">
    <property type="entry name" value="HisKA"/>
    <property type="match status" value="1"/>
</dbReference>
<feature type="domain" description="PAS" evidence="16">
    <location>
        <begin position="261"/>
        <end position="286"/>
    </location>
</feature>
<dbReference type="PANTHER" id="PTHR45339">
    <property type="entry name" value="HYBRID SIGNAL TRANSDUCTION HISTIDINE KINASE J"/>
    <property type="match status" value="1"/>
</dbReference>
<dbReference type="NCBIfam" id="TIGR00229">
    <property type="entry name" value="sensory_box"/>
    <property type="match status" value="2"/>
</dbReference>
<feature type="domain" description="Response regulatory" evidence="15">
    <location>
        <begin position="1227"/>
        <end position="1345"/>
    </location>
</feature>
<dbReference type="Proteomes" id="UP000245449">
    <property type="component" value="Unassembled WGS sequence"/>
</dbReference>
<dbReference type="GO" id="GO:0006355">
    <property type="term" value="P:regulation of DNA-templated transcription"/>
    <property type="evidence" value="ECO:0007669"/>
    <property type="project" value="InterPro"/>
</dbReference>
<feature type="transmembrane region" description="Helical" evidence="13">
    <location>
        <begin position="6"/>
        <end position="30"/>
    </location>
</feature>
<dbReference type="InterPro" id="IPR003018">
    <property type="entry name" value="GAF"/>
</dbReference>
<feature type="modified residue" description="4-aspartylphosphate" evidence="11">
    <location>
        <position position="1278"/>
    </location>
</feature>
<gene>
    <name evidence="18" type="ORF">DB895_12250</name>
</gene>
<dbReference type="FunFam" id="3.30.565.10:FF:000010">
    <property type="entry name" value="Sensor histidine kinase RcsC"/>
    <property type="match status" value="1"/>
</dbReference>
<dbReference type="Pfam" id="PF13426">
    <property type="entry name" value="PAS_9"/>
    <property type="match status" value="1"/>
</dbReference>
<evidence type="ECO:0000256" key="3">
    <source>
        <dbReference type="ARBA" id="ARBA00022553"/>
    </source>
</evidence>
<dbReference type="InterPro" id="IPR013655">
    <property type="entry name" value="PAS_fold_3"/>
</dbReference>
<dbReference type="Gene3D" id="3.30.450.20">
    <property type="entry name" value="PAS domain"/>
    <property type="match status" value="3"/>
</dbReference>
<keyword evidence="4" id="KW-0808">Transferase</keyword>
<dbReference type="Pfam" id="PF08447">
    <property type="entry name" value="PAS_3"/>
    <property type="match status" value="1"/>
</dbReference>
<dbReference type="Pfam" id="PF00072">
    <property type="entry name" value="Response_reg"/>
    <property type="match status" value="1"/>
</dbReference>
<dbReference type="InterPro" id="IPR011006">
    <property type="entry name" value="CheY-like_superfamily"/>
</dbReference>
<dbReference type="CDD" id="cd17546">
    <property type="entry name" value="REC_hyHK_CKI1_RcsC-like"/>
    <property type="match status" value="1"/>
</dbReference>
<dbReference type="InterPro" id="IPR036890">
    <property type="entry name" value="HATPase_C_sf"/>
</dbReference>
<dbReference type="FunFam" id="1.10.287.130:FF:000002">
    <property type="entry name" value="Two-component osmosensing histidine kinase"/>
    <property type="match status" value="1"/>
</dbReference>
<dbReference type="PANTHER" id="PTHR45339:SF1">
    <property type="entry name" value="HYBRID SIGNAL TRANSDUCTION HISTIDINE KINASE J"/>
    <property type="match status" value="1"/>
</dbReference>
<dbReference type="InterPro" id="IPR000014">
    <property type="entry name" value="PAS"/>
</dbReference>
<feature type="transmembrane region" description="Helical" evidence="13">
    <location>
        <begin position="42"/>
        <end position="67"/>
    </location>
</feature>
<keyword evidence="12" id="KW-0175">Coiled coil</keyword>
<comment type="caution">
    <text evidence="18">The sequence shown here is derived from an EMBL/GenBank/DDBJ whole genome shotgun (WGS) entry which is preliminary data.</text>
</comment>
<evidence type="ECO:0000259" key="16">
    <source>
        <dbReference type="PROSITE" id="PS50112"/>
    </source>
</evidence>
<proteinExistence type="predicted"/>
<feature type="domain" description="PAC" evidence="17">
    <location>
        <begin position="424"/>
        <end position="476"/>
    </location>
</feature>
<keyword evidence="8" id="KW-0902">Two-component regulatory system</keyword>
<sequence length="1345" mass="155989">MLSFYSLWLPISFLFTFFYWVQIPVFINEFQLINKFIDNNKLLFLVPILMILVFTLILNLFKIQSVINTHFPDKISQSDSKNKEYQLYLLFLGIIIPMTEITFEIFKVRDQSLLIANCSAGLIFLCLYYGSKKLSFVFRNVQHIFTSLFVLYFSLIARNLILGATGIIPIIGFVVCFFISYGVLKPIKLYRYFVASVLIYLVTVFIFGLVPYNTAIILFSYCLMVWIVNYIRHLSFLTVNNKFQFTNEIVNKGNMLTIGSNKKGELSYCSENITEILGYKSDEVLGAVFWEFFEDPDFISKNYNPDFTDEKLHIRKLKCKNGEYKYIQWKNKKFSEDLIIGIGQDVTEQELVKTQYENLVQNANDIIFEIDKYGNYTFVNEFTTRITGFNKSEILSRNFTDFVRKDYASILKNFYGNLLENEYPPIEFPVLKKNGDYVWVSQKIIVRRNESGKIIGYSGIARDISIIKNLENENRKRQRKIQKYNETLKDFTAKSYSVDENFESILKTILEITAKTLHVNRVSYWNYFPDKIECQNLYELNIKKFKNGFSLTKKVYPNYFMSIENEIQIVASEVYSNELIQELCIDYFPENNIFSLLDTPVFINGELKGIICLEATEKIKNWDNEDIGFARSVADLIVIAIESQKRAESEKRLTYKGKLLAAMVMCIEKFLQSNNQIDIFRETFPIIGNVTNLDHLYYYENDPKTNLIQQKFKWGKENIELQITPLRSFTHDNLSEIIEKIKMRKPYHSITRKMNNSVLKKLLVDNEIKSVLILPVFIRDEFTGFIGIDDCTNERKWSEDEINILQTLAINVATSMERISNEATIYESEEKFRLLANNIPGTVHLSKFDKNATKVYLNDKVELLTGYNKSDFIEKKLSFNSLIHPNEKATIISEQKYNLSNNKPIHSIYRIKRKTGEYIWVEEFGDAILKNNQIEYVEGVFFDITKQKTSEEAIKAKEFAEAANIAKSEFLANMSHEIRTPLNGIIGFTDLLMNTKLEDFQKQYMDTINQSANSLMEVINDILDFSKIESGKLELGIEKCNIHELCSQVIELVKYEAKRKQIEIILDIKEEVPQYIWTDYIRLKQILINLLSNALKFTEKGKIELSVSRISTAKEKSVLRLSVKDTGIGIKKTNQEKIFEAFSQEDSSTTKKFGGTGLGLTISNQLLHLMNSRLQLESNFGKGSTFFFDVEFKTSNKGKITTKLKNNSKAFAEEFKNNHKYEKEQLRILIAEDNKINLLLAKTLIKQIIPNSSIFEAVDGRQAIGKFLKIKPDIIFMDIQMPVKNGYETTQEIRKLEGTRHIPIIALTAGTIVGEKEKCIAAGMDDYVSKPIVKNTLEKLIYKWI</sequence>
<feature type="domain" description="PAS" evidence="16">
    <location>
        <begin position="828"/>
        <end position="902"/>
    </location>
</feature>
<evidence type="ECO:0000256" key="12">
    <source>
        <dbReference type="SAM" id="Coils"/>
    </source>
</evidence>
<dbReference type="Gene3D" id="3.30.450.40">
    <property type="match status" value="2"/>
</dbReference>
<evidence type="ECO:0000313" key="19">
    <source>
        <dbReference type="Proteomes" id="UP000245449"/>
    </source>
</evidence>
<dbReference type="CDD" id="cd16922">
    <property type="entry name" value="HATPase_EvgS-ArcB-TorS-like"/>
    <property type="match status" value="1"/>
</dbReference>
<name>A0A2U1JGI8_9FLAO</name>
<evidence type="ECO:0000256" key="8">
    <source>
        <dbReference type="ARBA" id="ARBA00023012"/>
    </source>
</evidence>
<dbReference type="SUPFAM" id="SSF55785">
    <property type="entry name" value="PYP-like sensor domain (PAS domain)"/>
    <property type="match status" value="3"/>
</dbReference>
<accession>A0A2U1JGI8</accession>
<dbReference type="Pfam" id="PF02518">
    <property type="entry name" value="HATPase_c"/>
    <property type="match status" value="1"/>
</dbReference>
<keyword evidence="6 18" id="KW-0418">Kinase</keyword>
<dbReference type="InterPro" id="IPR003594">
    <property type="entry name" value="HATPase_dom"/>
</dbReference>
<evidence type="ECO:0000313" key="18">
    <source>
        <dbReference type="EMBL" id="PWA04256.1"/>
    </source>
</evidence>
<keyword evidence="3 11" id="KW-0597">Phosphoprotein</keyword>
<dbReference type="EMBL" id="QCZI01000017">
    <property type="protein sequence ID" value="PWA04256.1"/>
    <property type="molecule type" value="Genomic_DNA"/>
</dbReference>
<dbReference type="InterPro" id="IPR013767">
    <property type="entry name" value="PAS_fold"/>
</dbReference>
<dbReference type="PROSITE" id="PS50109">
    <property type="entry name" value="HIS_KIN"/>
    <property type="match status" value="1"/>
</dbReference>
<feature type="transmembrane region" description="Helical" evidence="13">
    <location>
        <begin position="160"/>
        <end position="183"/>
    </location>
</feature>
<protein>
    <recommendedName>
        <fullName evidence="10">Sensory/regulatory protein RpfC</fullName>
        <ecNumber evidence="2">2.7.13.3</ecNumber>
    </recommendedName>
</protein>
<feature type="transmembrane region" description="Helical" evidence="13">
    <location>
        <begin position="136"/>
        <end position="153"/>
    </location>
</feature>
<dbReference type="OrthoDB" id="9811889at2"/>
<keyword evidence="13" id="KW-0812">Transmembrane</keyword>
<feature type="domain" description="Histidine kinase" evidence="14">
    <location>
        <begin position="973"/>
        <end position="1194"/>
    </location>
</feature>